<evidence type="ECO:0000256" key="3">
    <source>
        <dbReference type="ARBA" id="ARBA00022475"/>
    </source>
</evidence>
<feature type="transmembrane region" description="Helical" evidence="8">
    <location>
        <begin position="265"/>
        <end position="286"/>
    </location>
</feature>
<evidence type="ECO:0000313" key="10">
    <source>
        <dbReference type="EMBL" id="CCF61406.1"/>
    </source>
</evidence>
<dbReference type="KEGG" id="ncy:NOCYR_0591"/>
<evidence type="ECO:0000259" key="9">
    <source>
        <dbReference type="Pfam" id="PF12698"/>
    </source>
</evidence>
<sequence length="492" mass="51575">MRILLPIGVLALLTALLGVMYLDYVADPEGNLHDFPIALVNQDVGDVTGPPDAQQQVNYGKQITDALQQGMPEDKIDLRVVGISEAERMMQQGQIYGAMVIPSDFSKRLGILGVGSIVPGDIERPIITLQTNPRMGAFGTQIVLRVGDQALTQVRQQVGKQLTDQVNAQLAPEPGAPPSPEPSGAARVALEDPVQIVYQQYRPLPDGTGQGLTAFFYALLILLAGVVGAMVIHTMIDAALGFVPTEYGPWYVHFPPTPISRFHTLLIKWGVMVVAATLVSAIYLGVAKLLGMPIDHPLGLFLYGALALTAVGMTGLSILAAIGSAGLLVNLILFIILGLPSSGGTVPIEATPKYFHWLAAWEPMHQVFLGVRSILYFDGSFSAGLSRGVWMALLGLAIAIVFGAVITRFYDYKGLHRENRVAVAGAQAVGSGVGRSGSGPAGDDEEGTTETKPGSAGPTAAPDADGDTNADADADADAESSGKSGSAGTGKD</sequence>
<keyword evidence="6 8" id="KW-0472">Membrane</keyword>
<feature type="compositionally biased region" description="Low complexity" evidence="7">
    <location>
        <begin position="453"/>
        <end position="463"/>
    </location>
</feature>
<dbReference type="Pfam" id="PF12698">
    <property type="entry name" value="ABC2_membrane_3"/>
    <property type="match status" value="1"/>
</dbReference>
<feature type="domain" description="ABC-2 type transporter transmembrane" evidence="9">
    <location>
        <begin position="9"/>
        <end position="403"/>
    </location>
</feature>
<dbReference type="Proteomes" id="UP000008190">
    <property type="component" value="Chromosome"/>
</dbReference>
<dbReference type="InterPro" id="IPR013525">
    <property type="entry name" value="ABC2_TM"/>
</dbReference>
<comment type="subcellular location">
    <subcellularLocation>
        <location evidence="1">Cell membrane</location>
        <topology evidence="1">Multi-pass membrane protein</topology>
    </subcellularLocation>
</comment>
<protein>
    <recommendedName>
        <fullName evidence="9">ABC-2 type transporter transmembrane domain-containing protein</fullName>
    </recommendedName>
</protein>
<evidence type="ECO:0000313" key="11">
    <source>
        <dbReference type="Proteomes" id="UP000008190"/>
    </source>
</evidence>
<keyword evidence="4 8" id="KW-0812">Transmembrane</keyword>
<dbReference type="Gene3D" id="3.40.1710.10">
    <property type="entry name" value="abc type-2 transporter like domain"/>
    <property type="match status" value="1"/>
</dbReference>
<evidence type="ECO:0000256" key="1">
    <source>
        <dbReference type="ARBA" id="ARBA00004651"/>
    </source>
</evidence>
<dbReference type="EMBL" id="FO082843">
    <property type="protein sequence ID" value="CCF61406.1"/>
    <property type="molecule type" value="Genomic_DNA"/>
</dbReference>
<keyword evidence="5 8" id="KW-1133">Transmembrane helix</keyword>
<evidence type="ECO:0000256" key="2">
    <source>
        <dbReference type="ARBA" id="ARBA00007783"/>
    </source>
</evidence>
<keyword evidence="11" id="KW-1185">Reference proteome</keyword>
<feature type="transmembrane region" description="Helical" evidence="8">
    <location>
        <begin position="298"/>
        <end position="320"/>
    </location>
</feature>
<feature type="compositionally biased region" description="Gly residues" evidence="7">
    <location>
        <begin position="431"/>
        <end position="440"/>
    </location>
</feature>
<feature type="compositionally biased region" description="Acidic residues" evidence="7">
    <location>
        <begin position="464"/>
        <end position="478"/>
    </location>
</feature>
<dbReference type="InterPro" id="IPR051328">
    <property type="entry name" value="T7SS_ABC-Transporter"/>
</dbReference>
<feature type="transmembrane region" description="Helical" evidence="8">
    <location>
        <begin position="214"/>
        <end position="232"/>
    </location>
</feature>
<name>H6RCV6_NOCCG</name>
<comment type="similarity">
    <text evidence="2">Belongs to the ABC-2 integral membrane protein family.</text>
</comment>
<dbReference type="eggNOG" id="COG1511">
    <property type="taxonomic scope" value="Bacteria"/>
</dbReference>
<evidence type="ECO:0000256" key="4">
    <source>
        <dbReference type="ARBA" id="ARBA00022692"/>
    </source>
</evidence>
<gene>
    <name evidence="10" type="ordered locus">NOCYR_0591</name>
</gene>
<organism evidence="10 11">
    <name type="scientific">Nocardia cyriacigeorgica (strain GUH-2)</name>
    <dbReference type="NCBI Taxonomy" id="1127134"/>
    <lineage>
        <taxon>Bacteria</taxon>
        <taxon>Bacillati</taxon>
        <taxon>Actinomycetota</taxon>
        <taxon>Actinomycetes</taxon>
        <taxon>Mycobacteriales</taxon>
        <taxon>Nocardiaceae</taxon>
        <taxon>Nocardia</taxon>
    </lineage>
</organism>
<keyword evidence="3" id="KW-1003">Cell membrane</keyword>
<evidence type="ECO:0000256" key="6">
    <source>
        <dbReference type="ARBA" id="ARBA00023136"/>
    </source>
</evidence>
<feature type="region of interest" description="Disordered" evidence="7">
    <location>
        <begin position="430"/>
        <end position="492"/>
    </location>
</feature>
<dbReference type="GO" id="GO:0005886">
    <property type="term" value="C:plasma membrane"/>
    <property type="evidence" value="ECO:0007669"/>
    <property type="project" value="UniProtKB-SubCell"/>
</dbReference>
<evidence type="ECO:0000256" key="5">
    <source>
        <dbReference type="ARBA" id="ARBA00022989"/>
    </source>
</evidence>
<dbReference type="OrthoDB" id="4571363at2"/>
<dbReference type="PANTHER" id="PTHR43077:SF8">
    <property type="entry name" value="DOXORUBICIN RESISTANCE ABC TRANSPORTER PERMEASE PROTEIN DRRB"/>
    <property type="match status" value="1"/>
</dbReference>
<dbReference type="AlphaFoldDB" id="H6RCV6"/>
<evidence type="ECO:0000256" key="7">
    <source>
        <dbReference type="SAM" id="MobiDB-lite"/>
    </source>
</evidence>
<dbReference type="STRING" id="1127134.NOCYR_0591"/>
<dbReference type="GO" id="GO:0140359">
    <property type="term" value="F:ABC-type transporter activity"/>
    <property type="evidence" value="ECO:0007669"/>
    <property type="project" value="InterPro"/>
</dbReference>
<proteinExistence type="inferred from homology"/>
<evidence type="ECO:0000256" key="8">
    <source>
        <dbReference type="SAM" id="Phobius"/>
    </source>
</evidence>
<dbReference type="HOGENOM" id="CLU_045963_0_0_11"/>
<reference evidence="10 11" key="1">
    <citation type="journal article" date="2012" name="J. Bacteriol.">
        <title>Genome sequence of the human- and animal-pathogenic strain Nocardia cyriacigeorgica GUH-2.</title>
        <authorList>
            <person name="Zoropogui A."/>
            <person name="Pujic P."/>
            <person name="Normand P."/>
            <person name="Barbe V."/>
            <person name="Beaman B."/>
            <person name="Beaman L."/>
            <person name="Boiron P."/>
            <person name="Colinon C."/>
            <person name="Deredjian A."/>
            <person name="Graindorge A."/>
            <person name="Mangenot S."/>
            <person name="Nazaret S."/>
            <person name="Neto M."/>
            <person name="Petit S."/>
            <person name="Roche D."/>
            <person name="Vallenet D."/>
            <person name="Rodriguez-Nava V."/>
            <person name="Richard Y."/>
            <person name="Cournoyer B."/>
            <person name="Blaha D."/>
        </authorList>
    </citation>
    <scope>NUCLEOTIDE SEQUENCE [LARGE SCALE GENOMIC DNA]</scope>
    <source>
        <strain evidence="10 11">GUH-2</strain>
    </source>
</reference>
<accession>H6RCV6</accession>
<feature type="transmembrane region" description="Helical" evidence="8">
    <location>
        <begin position="389"/>
        <end position="410"/>
    </location>
</feature>
<dbReference type="PANTHER" id="PTHR43077">
    <property type="entry name" value="TRANSPORT PERMEASE YVFS-RELATED"/>
    <property type="match status" value="1"/>
</dbReference>
<feature type="transmembrane region" description="Helical" evidence="8">
    <location>
        <begin position="327"/>
        <end position="348"/>
    </location>
</feature>